<dbReference type="InterPro" id="IPR041277">
    <property type="entry name" value="MBG_Lactobacillales"/>
</dbReference>
<protein>
    <submittedName>
        <fullName evidence="4">KxYKxGKxW signal domain protein</fullName>
    </submittedName>
</protein>
<gene>
    <name evidence="4" type="ORF">HMPREF9265_0069</name>
</gene>
<dbReference type="RefSeq" id="WP_003714748.1">
    <property type="nucleotide sequence ID" value="NZ_AEKL01000089.1"/>
</dbReference>
<dbReference type="Pfam" id="PF19258">
    <property type="entry name" value="KxYKxGKxW_sig"/>
    <property type="match status" value="1"/>
</dbReference>
<dbReference type="AlphaFoldDB" id="E3CAU1"/>
<dbReference type="InterPro" id="IPR022263">
    <property type="entry name" value="KxYKxGKxW"/>
</dbReference>
<feature type="domain" description="MBG" evidence="3">
    <location>
        <begin position="115"/>
        <end position="194"/>
    </location>
</feature>
<keyword evidence="1 2" id="KW-0732">Signal</keyword>
<sequence length="1213" mass="133781">MKEHKKLYKAGKLWVTATLFAFAGVVLAASPAAADDTVNAAPQASAAVTTDNGQAATANTDLQSTQATSTPNYQQVVASNQLESGSTSGIFTNLAAATPYNKGLYMFTDNPNVNDYTYAGQFSLSNYDPSSFKLTLNGAKDYQPVAGDLGLFDKNGNQVSDSPSAAGAYSINLTAAGLAHINAADDEHHYDFDSRFGIDVYLKEATDLGIETAFNDSPENHVYTYNGQSVPALNPSDVTVKIMSQYSIKQIATYHPVAGDLEYVDEEGKNVDPQQVGLDGNFSNSALEKQYGIYVTEQGIENIQRQYPFIKSIYNLNNHRDELIGLSVGLAKIIVKAGQGQLSLSATPQNSCLGADDYIKLSDYTLKYVLGSNQQEISLQDGDLAFFDENGNQVTPTQPGTYYVSLTESALNRLNSQLGGNLQYHFNTKNAVKYRIWVNATAKLNGPSKIELNQGFDLSKYSVTLFYNGTPVYTYHLKAGDFKLVDQNGNDVTHPTIAGNYTLKEDRLLISLEDDPVAMYYQPENAVTKSIQLYQPYVPTAEDYKQNFGSLDGHSIRQVSDSEAALHVAGWHASGASAVMPNGWLIVFDNTLGHEIKRVQIKPVNRPDVQAAYPNVYGSLQSGFDQDILIPLANAGDDLTIIARYSSDAVSGEGQRIDHWFDRMNVDHGNHAYVDSVQFANGQLHVAGWHATNTALGKPYHSIIVWDATQGRELERVNNVTVNRPDIPGVYPTIVMADHSGFSADLKLLPEMANDQIQFISRYSTDEAGNQDYVDYWFGPQQLLADHRNQAYLDNINVQNGKLHIAGWHVTNQSIGRPYHSIIVLNANTGRELGRYTSSQPVSRPDLTRVFLGVITAAQNGFSGDIALTAGMGDQPIRIISRWSATADANSNYVDYWFAPQQLYPDLSNRAALDGFTAQGAVISAAGWHATTQSLGRGHHYIILFDQTTNREVQRREVTDNNNRPDVAQAFPGVYNADHAGFNVQFTVDSSVNGHRLVILSRWTDDPAGNGNAVDYWFGSQPVTPEAPVIPAGGVNSPDNFNVKQAFHIDGIEPVLEEDRGQGIAKGLKVTGWAISNYCANWNYKTWRDEMSSTDKNVWMNARGESITLRVNGKDLYTILPQYDGFWNNNMGLSRPDVAAKYPDVWDSLHGGFSDYLFFEDEYKMWNIYDVKPTDNCQIVVRFQAPGVDKHTEMVSPIYHFDASMWDHAKVIK</sequence>
<organism evidence="4 5">
    <name type="scientific">Limosilactobacillus oris PB013-T2-3</name>
    <dbReference type="NCBI Taxonomy" id="908339"/>
    <lineage>
        <taxon>Bacteria</taxon>
        <taxon>Bacillati</taxon>
        <taxon>Bacillota</taxon>
        <taxon>Bacilli</taxon>
        <taxon>Lactobacillales</taxon>
        <taxon>Lactobacillaceae</taxon>
        <taxon>Limosilactobacillus</taxon>
    </lineage>
</organism>
<proteinExistence type="predicted"/>
<evidence type="ECO:0000256" key="1">
    <source>
        <dbReference type="ARBA" id="ARBA00022729"/>
    </source>
</evidence>
<feature type="signal peptide" evidence="2">
    <location>
        <begin position="1"/>
        <end position="28"/>
    </location>
</feature>
<evidence type="ECO:0000313" key="5">
    <source>
        <dbReference type="Proteomes" id="UP000003070"/>
    </source>
</evidence>
<feature type="domain" description="MBG" evidence="3">
    <location>
        <begin position="364"/>
        <end position="436"/>
    </location>
</feature>
<evidence type="ECO:0000313" key="4">
    <source>
        <dbReference type="EMBL" id="EFQ52146.1"/>
    </source>
</evidence>
<feature type="chain" id="PRO_5039552478" evidence="2">
    <location>
        <begin position="29"/>
        <end position="1213"/>
    </location>
</feature>
<comment type="caution">
    <text evidence="4">The sequence shown here is derived from an EMBL/GenBank/DDBJ whole genome shotgun (WGS) entry which is preliminary data.</text>
</comment>
<reference evidence="4 5" key="1">
    <citation type="submission" date="2010-10" db="EMBL/GenBank/DDBJ databases">
        <authorList>
            <person name="Durkin A.S."/>
            <person name="Madupu R."/>
            <person name="Torralba M."/>
            <person name="Gillis M."/>
            <person name="Methe B."/>
            <person name="Sutton G."/>
            <person name="Nelson K.E."/>
        </authorList>
    </citation>
    <scope>NUCLEOTIDE SEQUENCE [LARGE SCALE GENOMIC DNA]</scope>
    <source>
        <strain evidence="4 5">PB013-T2-3</strain>
    </source>
</reference>
<dbReference type="OrthoDB" id="9816557at2"/>
<evidence type="ECO:0000256" key="2">
    <source>
        <dbReference type="SAM" id="SignalP"/>
    </source>
</evidence>
<accession>E3CAU1</accession>
<dbReference type="Gene3D" id="3.10.430.110">
    <property type="match status" value="2"/>
</dbReference>
<dbReference type="NCBIfam" id="TIGR03715">
    <property type="entry name" value="KxYKxGKxW"/>
    <property type="match status" value="1"/>
</dbReference>
<evidence type="ECO:0000259" key="3">
    <source>
        <dbReference type="Pfam" id="PF17883"/>
    </source>
</evidence>
<dbReference type="Proteomes" id="UP000003070">
    <property type="component" value="Unassembled WGS sequence"/>
</dbReference>
<dbReference type="Pfam" id="PF17883">
    <property type="entry name" value="MBG"/>
    <property type="match status" value="2"/>
</dbReference>
<dbReference type="EMBL" id="AEKL01000089">
    <property type="protein sequence ID" value="EFQ52146.1"/>
    <property type="molecule type" value="Genomic_DNA"/>
</dbReference>
<name>E3CAU1_9LACO</name>